<evidence type="ECO:0000313" key="1">
    <source>
        <dbReference type="EnsemblPlants" id="Zm00001eb064110_P001"/>
    </source>
</evidence>
<organism evidence="1 2">
    <name type="scientific">Zea mays</name>
    <name type="common">Maize</name>
    <dbReference type="NCBI Taxonomy" id="4577"/>
    <lineage>
        <taxon>Eukaryota</taxon>
        <taxon>Viridiplantae</taxon>
        <taxon>Streptophyta</taxon>
        <taxon>Embryophyta</taxon>
        <taxon>Tracheophyta</taxon>
        <taxon>Spermatophyta</taxon>
        <taxon>Magnoliopsida</taxon>
        <taxon>Liliopsida</taxon>
        <taxon>Poales</taxon>
        <taxon>Poaceae</taxon>
        <taxon>PACMAD clade</taxon>
        <taxon>Panicoideae</taxon>
        <taxon>Andropogonodae</taxon>
        <taxon>Andropogoneae</taxon>
        <taxon>Tripsacinae</taxon>
        <taxon>Zea</taxon>
    </lineage>
</organism>
<sequence>MRSFSCAAIGTRRRGNTVLHHAPCASSSFNQGGAWKRMWPQSRPQSRYRGGNWTCGWPRSSGCSFPRAGPRCLPRPWTSSTPSASACCHCVCPYISLCLLQIVPSVLFVYSLLRIVLTTATERHFSQSRVSIFDYLLKAIFPFRLM</sequence>
<protein>
    <submittedName>
        <fullName evidence="1">Uncharacterized protein</fullName>
    </submittedName>
</protein>
<proteinExistence type="predicted"/>
<dbReference type="Gramene" id="Zm00001eb064110_T001">
    <property type="protein sequence ID" value="Zm00001eb064110_P001"/>
    <property type="gene ID" value="Zm00001eb064110"/>
</dbReference>
<evidence type="ECO:0000313" key="2">
    <source>
        <dbReference type="Proteomes" id="UP000007305"/>
    </source>
</evidence>
<reference evidence="2" key="1">
    <citation type="submission" date="2015-12" db="EMBL/GenBank/DDBJ databases">
        <title>Update maize B73 reference genome by single molecule sequencing technologies.</title>
        <authorList>
            <consortium name="Maize Genome Sequencing Project"/>
            <person name="Ware D."/>
        </authorList>
    </citation>
    <scope>NUCLEOTIDE SEQUENCE [LARGE SCALE GENOMIC DNA]</scope>
    <source>
        <strain evidence="2">cv. B73</strain>
    </source>
</reference>
<reference evidence="1" key="3">
    <citation type="submission" date="2021-05" db="UniProtKB">
        <authorList>
            <consortium name="EnsemblPlants"/>
        </authorList>
    </citation>
    <scope>IDENTIFICATION</scope>
    <source>
        <strain evidence="1">cv. B73</strain>
    </source>
</reference>
<keyword evidence="2" id="KW-1185">Reference proteome</keyword>
<accession>A0A804M746</accession>
<reference evidence="1" key="2">
    <citation type="submission" date="2019-07" db="EMBL/GenBank/DDBJ databases">
        <authorList>
            <person name="Seetharam A."/>
            <person name="Woodhouse M."/>
            <person name="Cannon E."/>
        </authorList>
    </citation>
    <scope>NUCLEOTIDE SEQUENCE [LARGE SCALE GENOMIC DNA]</scope>
    <source>
        <strain evidence="1">cv. B73</strain>
    </source>
</reference>
<name>A0A804M746_MAIZE</name>
<dbReference type="EnsemblPlants" id="Zm00001eb064110_T001">
    <property type="protein sequence ID" value="Zm00001eb064110_P001"/>
    <property type="gene ID" value="Zm00001eb064110"/>
</dbReference>
<dbReference type="InParanoid" id="A0A804M746"/>
<dbReference type="Proteomes" id="UP000007305">
    <property type="component" value="Chromosome 1"/>
</dbReference>
<dbReference type="AlphaFoldDB" id="A0A804M746"/>